<dbReference type="InterPro" id="IPR029051">
    <property type="entry name" value="DUF4352"/>
</dbReference>
<feature type="region of interest" description="Disordered" evidence="2">
    <location>
        <begin position="1"/>
        <end position="26"/>
    </location>
</feature>
<evidence type="ECO:0000259" key="3">
    <source>
        <dbReference type="Pfam" id="PF11611"/>
    </source>
</evidence>
<dbReference type="Proteomes" id="UP000019222">
    <property type="component" value="Chromosome"/>
</dbReference>
<dbReference type="Pfam" id="PF11611">
    <property type="entry name" value="DUF4352"/>
    <property type="match status" value="1"/>
</dbReference>
<sequence>MSSAIDAATSGGQDSASNASSKDSDLAVGETFTGRKGLAITVNSFNSITDVFGDPNVCAEVNYTNNGTDQADFQGYWDWKVQNPNGVITDPTFVASANMLESGSLAPGGTITGDVCFKGADPGEYTLNYDPQLQIFSDKASWKATI</sequence>
<keyword evidence="5" id="KW-1185">Reference proteome</keyword>
<dbReference type="AlphaFoldDB" id="W5XZ82"/>
<protein>
    <recommendedName>
        <fullName evidence="3">DUF4352 domain-containing protein</fullName>
    </recommendedName>
</protein>
<dbReference type="HOGENOM" id="CLU_1774280_0_0_11"/>
<evidence type="ECO:0000256" key="2">
    <source>
        <dbReference type="SAM" id="MobiDB-lite"/>
    </source>
</evidence>
<dbReference type="KEGG" id="cvt:B843_04365"/>
<evidence type="ECO:0000313" key="5">
    <source>
        <dbReference type="Proteomes" id="UP000019222"/>
    </source>
</evidence>
<dbReference type="Gene3D" id="2.60.40.1240">
    <property type="match status" value="1"/>
</dbReference>
<proteinExistence type="predicted"/>
<dbReference type="InterPro" id="IPR029050">
    <property type="entry name" value="Immunoprotect_excell_Ig-like"/>
</dbReference>
<evidence type="ECO:0000313" key="4">
    <source>
        <dbReference type="EMBL" id="AHI22262.1"/>
    </source>
</evidence>
<organism evidence="4 5">
    <name type="scientific">Corynebacterium vitaeruminis DSM 20294</name>
    <dbReference type="NCBI Taxonomy" id="1224164"/>
    <lineage>
        <taxon>Bacteria</taxon>
        <taxon>Bacillati</taxon>
        <taxon>Actinomycetota</taxon>
        <taxon>Actinomycetes</taxon>
        <taxon>Mycobacteriales</taxon>
        <taxon>Corynebacteriaceae</taxon>
        <taxon>Corynebacterium</taxon>
    </lineage>
</organism>
<dbReference type="eggNOG" id="ENOG5031VSA">
    <property type="taxonomic scope" value="Bacteria"/>
</dbReference>
<accession>W5XZ82</accession>
<reference evidence="4 5" key="1">
    <citation type="submission" date="2013-02" db="EMBL/GenBank/DDBJ databases">
        <title>The complete genome sequence of Corynebacterium vitaeruminis DSM 20294.</title>
        <authorList>
            <person name="Ruckert C."/>
            <person name="Albersmeier A."/>
            <person name="Kalinowski J."/>
        </authorList>
    </citation>
    <scope>NUCLEOTIDE SEQUENCE [LARGE SCALE GENOMIC DNA]</scope>
    <source>
        <strain evidence="5">ATCC 10234</strain>
    </source>
</reference>
<feature type="domain" description="DUF4352" evidence="3">
    <location>
        <begin position="36"/>
        <end position="139"/>
    </location>
</feature>
<dbReference type="EMBL" id="CP004353">
    <property type="protein sequence ID" value="AHI22262.1"/>
    <property type="molecule type" value="Genomic_DNA"/>
</dbReference>
<gene>
    <name evidence="4" type="ORF">B843_04365</name>
</gene>
<dbReference type="PATRIC" id="fig|1224164.3.peg.865"/>
<evidence type="ECO:0000256" key="1">
    <source>
        <dbReference type="ARBA" id="ARBA00022729"/>
    </source>
</evidence>
<name>W5XZ82_9CORY</name>
<keyword evidence="1" id="KW-0732">Signal</keyword>